<proteinExistence type="predicted"/>
<evidence type="ECO:0008006" key="3">
    <source>
        <dbReference type="Google" id="ProtNLM"/>
    </source>
</evidence>
<dbReference type="SUPFAM" id="SSF52075">
    <property type="entry name" value="Outer arm dynein light chain 1"/>
    <property type="match status" value="1"/>
</dbReference>
<reference evidence="1 2" key="1">
    <citation type="submission" date="2013-01" db="EMBL/GenBank/DDBJ databases">
        <authorList>
            <person name="Harkins D.M."/>
            <person name="Durkin A.S."/>
            <person name="Brinkac L.M."/>
            <person name="Haft D.H."/>
            <person name="Selengut J.D."/>
            <person name="Sanka R."/>
            <person name="DePew J."/>
            <person name="Purushe J."/>
            <person name="Tulsiani S.M."/>
            <person name="Graham G.C."/>
            <person name="Burns M.-A."/>
            <person name="Dohnt M.F."/>
            <person name="Smythe L.D."/>
            <person name="McKay D.B."/>
            <person name="Craig S.B."/>
            <person name="Vinetz J.M."/>
            <person name="Sutton G.G."/>
            <person name="Nierman W.C."/>
            <person name="Fouts D.E."/>
        </authorList>
    </citation>
    <scope>NUCLEOTIDE SEQUENCE [LARGE SCALE GENOMIC DNA]</scope>
    <source>
        <strain evidence="1 2">LT2116</strain>
    </source>
</reference>
<evidence type="ECO:0000313" key="2">
    <source>
        <dbReference type="Proteomes" id="UP000011770"/>
    </source>
</evidence>
<dbReference type="InterPro" id="IPR032675">
    <property type="entry name" value="LRR_dom_sf"/>
</dbReference>
<protein>
    <recommendedName>
        <fullName evidence="3">Leucine rich repeat protein</fullName>
    </recommendedName>
</protein>
<dbReference type="Proteomes" id="UP000011770">
    <property type="component" value="Unassembled WGS sequence"/>
</dbReference>
<dbReference type="AlphaFoldDB" id="M3H1M4"/>
<evidence type="ECO:0000313" key="1">
    <source>
        <dbReference type="EMBL" id="EMF83041.1"/>
    </source>
</evidence>
<sequence length="102" mass="11657">MSKRIDALIFTRAAACIPIFLCLFTELRAEEGFYWNLAEALQNPSKVRALGLAHQALMSLPKEIGQLQNLQELNLIGNQIERKKNLHKALPKCKIIFEENHE</sequence>
<dbReference type="InterPro" id="IPR001611">
    <property type="entry name" value="Leu-rich_rpt"/>
</dbReference>
<accession>M3H1M4</accession>
<dbReference type="Gene3D" id="3.80.10.10">
    <property type="entry name" value="Ribonuclease Inhibitor"/>
    <property type="match status" value="1"/>
</dbReference>
<dbReference type="EMBL" id="AHOR02000016">
    <property type="protein sequence ID" value="EMF83041.1"/>
    <property type="molecule type" value="Genomic_DNA"/>
</dbReference>
<organism evidence="1 2">
    <name type="scientific">Leptospira weilii serovar Topaz str. LT2116</name>
    <dbReference type="NCBI Taxonomy" id="1088540"/>
    <lineage>
        <taxon>Bacteria</taxon>
        <taxon>Pseudomonadati</taxon>
        <taxon>Spirochaetota</taxon>
        <taxon>Spirochaetia</taxon>
        <taxon>Leptospirales</taxon>
        <taxon>Leptospiraceae</taxon>
        <taxon>Leptospira</taxon>
    </lineage>
</organism>
<name>M3H1M4_9LEPT</name>
<comment type="caution">
    <text evidence="1">The sequence shown here is derived from an EMBL/GenBank/DDBJ whole genome shotgun (WGS) entry which is preliminary data.</text>
</comment>
<gene>
    <name evidence="1" type="ORF">LEP1GSC188_2085</name>
</gene>
<dbReference type="PROSITE" id="PS51450">
    <property type="entry name" value="LRR"/>
    <property type="match status" value="1"/>
</dbReference>